<feature type="transmembrane region" description="Helical" evidence="5">
    <location>
        <begin position="71"/>
        <end position="89"/>
    </location>
</feature>
<name>A0A7Y7B7S5_STRMO</name>
<accession>A0A7Y7B7S5</accession>
<evidence type="ECO:0000256" key="2">
    <source>
        <dbReference type="ARBA" id="ARBA00022692"/>
    </source>
</evidence>
<sequence>MADTSGFPSRRVWRRPPSRWVDLVVAAALVALLYGLLRLAPSLNAPFLPNTAPKAVSTDPSNLPFYAVRSLLRMFVALLASVLFTFVYATAAARLRRADKVLLPVLDILQSVPVLGFLSVTVTAFISLFPGSELGLECASIFAIFTAMAWNMTFAFHASLVSQPRELDEAARVMRLTKWQRFWQLDVPSGVIPLVWNGMMSFGGAWFFLAASESISVLNHQFALPGMGSYAAAAIAQGDLGKVGNAIAVMVVLVIGVNVLFWRPVTAWSERFRVEESRAAEHPRSLVLDFLRRSQVPRLLARPLKPLWPVLDRLTRPFGLAQHAIGVSPARERTGDVFFAGAVSAVVAYGAWKACTYVNANVGFGAFGSALALGAATFGRVVVLTIAATLVWVPVGVWIGMNPRVTRFAQPVVQVLASFPANFLFPFATAVFVVLGISLNFGAILLMALGAQWYILFNVIAGASAIPSDLREAMTTFRVSGWLRWRQFILPAVFPSYVTGGITAAGGAWNASIVAEVVDYGQHHLAATGLGAYITEATATGNFPKILVGIFAMSLYVVAANRLFWRRLYRLAETRYAL</sequence>
<evidence type="ECO:0000256" key="1">
    <source>
        <dbReference type="ARBA" id="ARBA00004141"/>
    </source>
</evidence>
<keyword evidence="5" id="KW-0813">Transport</keyword>
<dbReference type="AlphaFoldDB" id="A0A7Y7B7S5"/>
<protein>
    <submittedName>
        <fullName evidence="7">ABC transporter permease subunit</fullName>
    </submittedName>
</protein>
<dbReference type="InterPro" id="IPR035906">
    <property type="entry name" value="MetI-like_sf"/>
</dbReference>
<comment type="subcellular location">
    <subcellularLocation>
        <location evidence="5">Cell membrane</location>
        <topology evidence="5">Multi-pass membrane protein</topology>
    </subcellularLocation>
    <subcellularLocation>
        <location evidence="1">Membrane</location>
        <topology evidence="1">Multi-pass membrane protein</topology>
    </subcellularLocation>
</comment>
<keyword evidence="2 5" id="KW-0812">Transmembrane</keyword>
<evidence type="ECO:0000313" key="8">
    <source>
        <dbReference type="Proteomes" id="UP000587462"/>
    </source>
</evidence>
<dbReference type="CDD" id="cd06261">
    <property type="entry name" value="TM_PBP2"/>
    <property type="match status" value="2"/>
</dbReference>
<proteinExistence type="inferred from homology"/>
<evidence type="ECO:0000256" key="5">
    <source>
        <dbReference type="RuleBase" id="RU363032"/>
    </source>
</evidence>
<dbReference type="GO" id="GO:0005886">
    <property type="term" value="C:plasma membrane"/>
    <property type="evidence" value="ECO:0007669"/>
    <property type="project" value="UniProtKB-SubCell"/>
</dbReference>
<feature type="domain" description="ABC transmembrane type-1" evidence="6">
    <location>
        <begin position="378"/>
        <end position="564"/>
    </location>
</feature>
<feature type="transmembrane region" description="Helical" evidence="5">
    <location>
        <begin position="101"/>
        <end position="129"/>
    </location>
</feature>
<dbReference type="InterPro" id="IPR000515">
    <property type="entry name" value="MetI-like"/>
</dbReference>
<feature type="transmembrane region" description="Helical" evidence="5">
    <location>
        <begin position="372"/>
        <end position="400"/>
    </location>
</feature>
<dbReference type="Proteomes" id="UP000587462">
    <property type="component" value="Unassembled WGS sequence"/>
</dbReference>
<dbReference type="PANTHER" id="PTHR42744:SF1">
    <property type="entry name" value="BINDING-PROTEIN-DEPENDENT TRANSPORT SYSTEMS INNER MEMBRANE COMPONENT"/>
    <property type="match status" value="1"/>
</dbReference>
<dbReference type="Gene3D" id="1.10.3720.10">
    <property type="entry name" value="MetI-like"/>
    <property type="match status" value="2"/>
</dbReference>
<feature type="domain" description="ABC transmembrane type-1" evidence="6">
    <location>
        <begin position="67"/>
        <end position="261"/>
    </location>
</feature>
<evidence type="ECO:0000256" key="3">
    <source>
        <dbReference type="ARBA" id="ARBA00022989"/>
    </source>
</evidence>
<dbReference type="GO" id="GO:0055085">
    <property type="term" value="P:transmembrane transport"/>
    <property type="evidence" value="ECO:0007669"/>
    <property type="project" value="InterPro"/>
</dbReference>
<evidence type="ECO:0000313" key="7">
    <source>
        <dbReference type="EMBL" id="NVK80600.1"/>
    </source>
</evidence>
<dbReference type="PANTHER" id="PTHR42744">
    <property type="entry name" value="BINDING-PROTEIN-DEPENDENT TRANSPORT SYSTEMS INNER MEMBRANE COMPONENT"/>
    <property type="match status" value="1"/>
</dbReference>
<dbReference type="PROSITE" id="PS50928">
    <property type="entry name" value="ABC_TM1"/>
    <property type="match status" value="2"/>
</dbReference>
<comment type="similarity">
    <text evidence="5">Belongs to the binding-protein-dependent transport system permease family.</text>
</comment>
<keyword evidence="8" id="KW-1185">Reference proteome</keyword>
<feature type="transmembrane region" description="Helical" evidence="5">
    <location>
        <begin position="443"/>
        <end position="467"/>
    </location>
</feature>
<feature type="transmembrane region" description="Helical" evidence="5">
    <location>
        <begin position="488"/>
        <end position="509"/>
    </location>
</feature>
<comment type="caution">
    <text evidence="7">The sequence shown here is derived from an EMBL/GenBank/DDBJ whole genome shotgun (WGS) entry which is preliminary data.</text>
</comment>
<dbReference type="EMBL" id="JABBXF010000058">
    <property type="protein sequence ID" value="NVK80600.1"/>
    <property type="molecule type" value="Genomic_DNA"/>
</dbReference>
<feature type="transmembrane region" description="Helical" evidence="5">
    <location>
        <begin position="412"/>
        <end position="437"/>
    </location>
</feature>
<keyword evidence="3 5" id="KW-1133">Transmembrane helix</keyword>
<feature type="transmembrane region" description="Helical" evidence="5">
    <location>
        <begin position="182"/>
        <end position="209"/>
    </location>
</feature>
<dbReference type="Pfam" id="PF00528">
    <property type="entry name" value="BPD_transp_1"/>
    <property type="match status" value="2"/>
</dbReference>
<feature type="transmembrane region" description="Helical" evidence="5">
    <location>
        <begin position="243"/>
        <end position="262"/>
    </location>
</feature>
<gene>
    <name evidence="7" type="ORF">HG542_23490</name>
</gene>
<organism evidence="7 8">
    <name type="scientific">Streptomyces morookaense</name>
    <name type="common">Streptoverticillium morookaense</name>
    <dbReference type="NCBI Taxonomy" id="1970"/>
    <lineage>
        <taxon>Bacteria</taxon>
        <taxon>Bacillati</taxon>
        <taxon>Actinomycetota</taxon>
        <taxon>Actinomycetes</taxon>
        <taxon>Kitasatosporales</taxon>
        <taxon>Streptomycetaceae</taxon>
        <taxon>Streptomyces</taxon>
    </lineage>
</organism>
<dbReference type="SUPFAM" id="SSF161098">
    <property type="entry name" value="MetI-like"/>
    <property type="match status" value="2"/>
</dbReference>
<evidence type="ECO:0000259" key="6">
    <source>
        <dbReference type="PROSITE" id="PS50928"/>
    </source>
</evidence>
<feature type="transmembrane region" description="Helical" evidence="5">
    <location>
        <begin position="546"/>
        <end position="565"/>
    </location>
</feature>
<evidence type="ECO:0000256" key="4">
    <source>
        <dbReference type="ARBA" id="ARBA00023136"/>
    </source>
</evidence>
<feature type="transmembrane region" description="Helical" evidence="5">
    <location>
        <begin position="141"/>
        <end position="161"/>
    </location>
</feature>
<keyword evidence="4 5" id="KW-0472">Membrane</keyword>
<reference evidence="7 8" key="1">
    <citation type="submission" date="2020-04" db="EMBL/GenBank/DDBJ databases">
        <title>Draft Genome Sequence of Streptomyces morookaense DSM 40503, an 8-azaguanine-producing strain.</title>
        <authorList>
            <person name="Qi J."/>
            <person name="Gao J.-M."/>
        </authorList>
    </citation>
    <scope>NUCLEOTIDE SEQUENCE [LARGE SCALE GENOMIC DNA]</scope>
    <source>
        <strain evidence="7 8">DSM 40503</strain>
    </source>
</reference>
<feature type="transmembrane region" description="Helical" evidence="5">
    <location>
        <begin position="20"/>
        <end position="40"/>
    </location>
</feature>